<gene>
    <name evidence="1" type="ORF">MNVI_29240</name>
</gene>
<dbReference type="AlphaFoldDB" id="A0A7I7PGB7"/>
<organism evidence="1 2">
    <name type="scientific">Mycobacterium noviomagense</name>
    <dbReference type="NCBI Taxonomy" id="459858"/>
    <lineage>
        <taxon>Bacteria</taxon>
        <taxon>Bacillati</taxon>
        <taxon>Actinomycetota</taxon>
        <taxon>Actinomycetes</taxon>
        <taxon>Mycobacteriales</taxon>
        <taxon>Mycobacteriaceae</taxon>
        <taxon>Mycobacterium</taxon>
    </lineage>
</organism>
<dbReference type="EMBL" id="AP022583">
    <property type="protein sequence ID" value="BBY07606.1"/>
    <property type="molecule type" value="Genomic_DNA"/>
</dbReference>
<protein>
    <submittedName>
        <fullName evidence="1">Uncharacterized protein</fullName>
    </submittedName>
</protein>
<proteinExistence type="predicted"/>
<evidence type="ECO:0000313" key="2">
    <source>
        <dbReference type="Proteomes" id="UP000466894"/>
    </source>
</evidence>
<evidence type="ECO:0000313" key="1">
    <source>
        <dbReference type="EMBL" id="BBY07606.1"/>
    </source>
</evidence>
<sequence>MLKPHNTSTAPDCVLVGPKRRPNFWFTLPEGNLAVRPLNGHAPPEPRSYVGFAVKAPDTFISATSKWSGRPTR</sequence>
<name>A0A7I7PGB7_9MYCO</name>
<dbReference type="Proteomes" id="UP000466894">
    <property type="component" value="Chromosome"/>
</dbReference>
<reference evidence="1 2" key="1">
    <citation type="journal article" date="2019" name="Emerg. Microbes Infect.">
        <title>Comprehensive subspecies identification of 175 nontuberculous mycobacteria species based on 7547 genomic profiles.</title>
        <authorList>
            <person name="Matsumoto Y."/>
            <person name="Kinjo T."/>
            <person name="Motooka D."/>
            <person name="Nabeya D."/>
            <person name="Jung N."/>
            <person name="Uechi K."/>
            <person name="Horii T."/>
            <person name="Iida T."/>
            <person name="Fujita J."/>
            <person name="Nakamura S."/>
        </authorList>
    </citation>
    <scope>NUCLEOTIDE SEQUENCE [LARGE SCALE GENOMIC DNA]</scope>
    <source>
        <strain evidence="1 2">JCM 16367</strain>
    </source>
</reference>
<dbReference type="KEGG" id="mnv:MNVI_29240"/>
<accession>A0A7I7PGB7</accession>